<evidence type="ECO:0000256" key="1">
    <source>
        <dbReference type="SAM" id="Phobius"/>
    </source>
</evidence>
<dbReference type="KEGG" id="scq:SCULI_v1c03150"/>
<keyword evidence="1 2" id="KW-0812">Transmembrane</keyword>
<protein>
    <submittedName>
        <fullName evidence="2">Transmembrane protein</fullName>
    </submittedName>
</protein>
<dbReference type="STRING" id="1276246.SCULI_v1c03150"/>
<feature type="transmembrane region" description="Helical" evidence="1">
    <location>
        <begin position="53"/>
        <end position="73"/>
    </location>
</feature>
<organism evidence="2 3">
    <name type="scientific">Spiroplasma culicicola AES-1</name>
    <dbReference type="NCBI Taxonomy" id="1276246"/>
    <lineage>
        <taxon>Bacteria</taxon>
        <taxon>Bacillati</taxon>
        <taxon>Mycoplasmatota</taxon>
        <taxon>Mollicutes</taxon>
        <taxon>Entomoplasmatales</taxon>
        <taxon>Spiroplasmataceae</taxon>
        <taxon>Spiroplasma</taxon>
    </lineage>
</organism>
<evidence type="ECO:0000313" key="2">
    <source>
        <dbReference type="EMBL" id="AHI52656.1"/>
    </source>
</evidence>
<dbReference type="OrthoDB" id="396721at2"/>
<feature type="transmembrane region" description="Helical" evidence="1">
    <location>
        <begin position="94"/>
        <end position="119"/>
    </location>
</feature>
<proteinExistence type="predicted"/>
<dbReference type="RefSeq" id="WP_025362897.1">
    <property type="nucleotide sequence ID" value="NZ_CP006681.1"/>
</dbReference>
<keyword evidence="3" id="KW-1185">Reference proteome</keyword>
<dbReference type="AlphaFoldDB" id="W6A6Q8"/>
<dbReference type="Proteomes" id="UP000019267">
    <property type="component" value="Chromosome"/>
</dbReference>
<evidence type="ECO:0000313" key="3">
    <source>
        <dbReference type="Proteomes" id="UP000019267"/>
    </source>
</evidence>
<dbReference type="eggNOG" id="ENOG5033QYA">
    <property type="taxonomic scope" value="Bacteria"/>
</dbReference>
<keyword evidence="1" id="KW-1133">Transmembrane helix</keyword>
<feature type="transmembrane region" description="Helical" evidence="1">
    <location>
        <begin position="176"/>
        <end position="199"/>
    </location>
</feature>
<reference evidence="2 3" key="1">
    <citation type="journal article" date="2014" name="Genome Biol. Evol.">
        <title>Molecular evolution of the substrate utilization strategies and putative virulence factors in mosquito-associated Spiroplasma species.</title>
        <authorList>
            <person name="Chang T.H."/>
            <person name="Lo W.S."/>
            <person name="Ku C."/>
            <person name="Chen L.L."/>
            <person name="Kuo C.H."/>
        </authorList>
    </citation>
    <scope>NUCLEOTIDE SEQUENCE [LARGE SCALE GENOMIC DNA]</scope>
    <source>
        <strain evidence="2">AES-1</strain>
    </source>
</reference>
<name>W6A6Q8_9MOLU</name>
<feature type="transmembrane region" description="Helical" evidence="1">
    <location>
        <begin position="139"/>
        <end position="156"/>
    </location>
</feature>
<dbReference type="EMBL" id="CP006681">
    <property type="protein sequence ID" value="AHI52656.1"/>
    <property type="molecule type" value="Genomic_DNA"/>
</dbReference>
<accession>W6A6Q8</accession>
<feature type="transmembrane region" description="Helical" evidence="1">
    <location>
        <begin position="231"/>
        <end position="256"/>
    </location>
</feature>
<gene>
    <name evidence="2" type="ORF">SCULI_v1c03150</name>
</gene>
<keyword evidence="1" id="KW-0472">Membrane</keyword>
<dbReference type="PATRIC" id="fig|1276246.3.peg.314"/>
<sequence length="268" mass="30920">MEKDNHNVPEHTGTKTKDHYHDEHHFDALGNHDDVNENDFNFKNSIYTSRKNLIYRISASGVFLALAIVATGIDSLLEKFFTLPLEGVFLPVRYFDIVVVFLSIGIIGPIFASILGLLIPWIHLGFDPVHGPLPSLIDSMGYFVIIWVFWAVYYVIFRNSYIHKDPNRKKDLTKRWVPIAIFVPIALLIYVPLTVWIIYVTNPDHETASAGISLFHDDHDHGHWSAFKEKYLIYTAIVTGFESVRFIACYILFAVLEPQMKKTNHRFR</sequence>
<dbReference type="HOGENOM" id="CLU_885139_0_0_14"/>